<feature type="transmembrane region" description="Helical" evidence="2">
    <location>
        <begin position="6"/>
        <end position="24"/>
    </location>
</feature>
<dbReference type="EMBL" id="CP083440">
    <property type="protein sequence ID" value="UKF26720.1"/>
    <property type="molecule type" value="Genomic_DNA"/>
</dbReference>
<keyword evidence="2" id="KW-0472">Membrane</keyword>
<gene>
    <name evidence="3" type="ORF">KYT88_15710</name>
</gene>
<evidence type="ECO:0000313" key="4">
    <source>
        <dbReference type="Proteomes" id="UP001649473"/>
    </source>
</evidence>
<protein>
    <submittedName>
        <fullName evidence="3">DUF6338 family protein</fullName>
    </submittedName>
</protein>
<dbReference type="Proteomes" id="UP001649473">
    <property type="component" value="Plasmid pCL-A6099"/>
</dbReference>
<organism evidence="3 4">
    <name type="scientific">Clavibacter seminis</name>
    <dbReference type="NCBI Taxonomy" id="2860285"/>
    <lineage>
        <taxon>Bacteria</taxon>
        <taxon>Bacillati</taxon>
        <taxon>Actinomycetota</taxon>
        <taxon>Actinomycetes</taxon>
        <taxon>Micrococcales</taxon>
        <taxon>Microbacteriaceae</taxon>
        <taxon>Clavibacter</taxon>
    </lineage>
</organism>
<feature type="transmembrane region" description="Helical" evidence="2">
    <location>
        <begin position="44"/>
        <end position="66"/>
    </location>
</feature>
<name>A0ABY3TEY0_9MICO</name>
<evidence type="ECO:0000256" key="1">
    <source>
        <dbReference type="SAM" id="MobiDB-lite"/>
    </source>
</evidence>
<geneLocation type="plasmid" evidence="3 4">
    <name>pCL-A6099</name>
</geneLocation>
<evidence type="ECO:0000256" key="2">
    <source>
        <dbReference type="SAM" id="Phobius"/>
    </source>
</evidence>
<keyword evidence="3" id="KW-0614">Plasmid</keyword>
<reference evidence="4" key="1">
    <citation type="submission" date="2024-08" db="EMBL/GenBank/DDBJ databases">
        <title>Description of the novel species Clavibacter lycopersicum isolated from tomato seeds.</title>
        <authorList>
            <person name="Arizala E.D."/>
            <person name="Dobhal S."/>
            <person name="Alvarez A."/>
            <person name="Arif M."/>
        </authorList>
    </citation>
    <scope>NUCLEOTIDE SEQUENCE [LARGE SCALE GENOMIC DNA]</scope>
    <source>
        <strain evidence="4">A6099</strain>
        <plasmid evidence="4">pCL-A6099</plasmid>
    </source>
</reference>
<keyword evidence="4" id="KW-1185">Reference proteome</keyword>
<accession>A0ABY3TEY0</accession>
<sequence length="269" mass="29417">MVPTTVNGIILLLVVLFPGFFYVLRREPHTPSRKFSAFRETMRVIVASASAYFVSGTLVLVGSWFVGLWTPSAWVEVLGALQSPYRYQDAHPLRFLAGGVALVILATSLCVLCGGLLPGRTLKWLANHGTVASKKLFTHIRASRMQMGSAWWSMLESGPDRTTVVSITLHDGNTVVGDLYSYNMDADDTADRDIVLQGKVFLLKPNKEPELLPDPIAIVSAREIKYMTLQYTVAPGEPEQGTDLVSSGDESRPGEGPVVSHPITEADRT</sequence>
<dbReference type="InterPro" id="IPR045919">
    <property type="entry name" value="DUF6338"/>
</dbReference>
<dbReference type="Pfam" id="PF19865">
    <property type="entry name" value="DUF6338"/>
    <property type="match status" value="1"/>
</dbReference>
<keyword evidence="2" id="KW-1133">Transmembrane helix</keyword>
<feature type="transmembrane region" description="Helical" evidence="2">
    <location>
        <begin position="95"/>
        <end position="117"/>
    </location>
</feature>
<dbReference type="RefSeq" id="WP_147362290.1">
    <property type="nucleotide sequence ID" value="NZ_CP083440.1"/>
</dbReference>
<proteinExistence type="predicted"/>
<keyword evidence="2" id="KW-0812">Transmembrane</keyword>
<feature type="region of interest" description="Disordered" evidence="1">
    <location>
        <begin position="235"/>
        <end position="269"/>
    </location>
</feature>
<evidence type="ECO:0000313" key="3">
    <source>
        <dbReference type="EMBL" id="UKF26720.1"/>
    </source>
</evidence>